<dbReference type="PROSITE" id="PS50110">
    <property type="entry name" value="RESPONSE_REGULATORY"/>
    <property type="match status" value="1"/>
</dbReference>
<dbReference type="CDD" id="cd17574">
    <property type="entry name" value="REC_OmpR"/>
    <property type="match status" value="1"/>
</dbReference>
<evidence type="ECO:0000259" key="3">
    <source>
        <dbReference type="PROSITE" id="PS50110"/>
    </source>
</evidence>
<dbReference type="Proteomes" id="UP000034207">
    <property type="component" value="Unassembled WGS sequence"/>
</dbReference>
<dbReference type="InterPro" id="IPR011006">
    <property type="entry name" value="CheY-like_superfamily"/>
</dbReference>
<feature type="modified residue" description="4-aspartylphosphate" evidence="2">
    <location>
        <position position="52"/>
    </location>
</feature>
<dbReference type="PANTHER" id="PTHR43547:SF2">
    <property type="entry name" value="HYBRID SIGNAL TRANSDUCTION HISTIDINE KINASE C"/>
    <property type="match status" value="1"/>
</dbReference>
<dbReference type="PANTHER" id="PTHR43547">
    <property type="entry name" value="TWO-COMPONENT HISTIDINE KINASE"/>
    <property type="match status" value="1"/>
</dbReference>
<dbReference type="EMBL" id="LBVV01000007">
    <property type="protein sequence ID" value="KKQ94840.1"/>
    <property type="molecule type" value="Genomic_DNA"/>
</dbReference>
<evidence type="ECO:0000256" key="2">
    <source>
        <dbReference type="PROSITE-ProRule" id="PRU00169"/>
    </source>
</evidence>
<evidence type="ECO:0000313" key="4">
    <source>
        <dbReference type="EMBL" id="KKQ94840.1"/>
    </source>
</evidence>
<protein>
    <submittedName>
        <fullName evidence="4">Two-component response regulator</fullName>
    </submittedName>
</protein>
<dbReference type="STRING" id="1618345.UT18_C0007G0096"/>
<proteinExistence type="predicted"/>
<dbReference type="AlphaFoldDB" id="A0A0G0M3A6"/>
<organism evidence="4 5">
    <name type="scientific">candidate division CPR2 bacterium GW2011_GWC2_39_10</name>
    <dbReference type="NCBI Taxonomy" id="1618345"/>
    <lineage>
        <taxon>Bacteria</taxon>
        <taxon>Bacteria division CPR2</taxon>
    </lineage>
</organism>
<accession>A0A0G0M3A6</accession>
<reference evidence="4 5" key="1">
    <citation type="journal article" date="2015" name="Nature">
        <title>rRNA introns, odd ribosomes, and small enigmatic genomes across a large radiation of phyla.</title>
        <authorList>
            <person name="Brown C.T."/>
            <person name="Hug L.A."/>
            <person name="Thomas B.C."/>
            <person name="Sharon I."/>
            <person name="Castelle C.J."/>
            <person name="Singh A."/>
            <person name="Wilkins M.J."/>
            <person name="Williams K.H."/>
            <person name="Banfield J.F."/>
        </authorList>
    </citation>
    <scope>NUCLEOTIDE SEQUENCE [LARGE SCALE GENOMIC DNA]</scope>
</reference>
<keyword evidence="1 2" id="KW-0597">Phosphoprotein</keyword>
<dbReference type="Pfam" id="PF00072">
    <property type="entry name" value="Response_reg"/>
    <property type="match status" value="1"/>
</dbReference>
<dbReference type="InterPro" id="IPR001789">
    <property type="entry name" value="Sig_transdc_resp-reg_receiver"/>
</dbReference>
<evidence type="ECO:0000313" key="5">
    <source>
        <dbReference type="Proteomes" id="UP000034207"/>
    </source>
</evidence>
<dbReference type="SUPFAM" id="SSF52172">
    <property type="entry name" value="CheY-like"/>
    <property type="match status" value="1"/>
</dbReference>
<gene>
    <name evidence="4" type="ORF">UT18_C0007G0096</name>
</gene>
<feature type="domain" description="Response regulatory" evidence="3">
    <location>
        <begin position="3"/>
        <end position="119"/>
    </location>
</feature>
<sequence length="133" mass="15070">MASVLIIEDDNSLARLYKTKFEVEKFKVQIASDGPSGLRIAKEIKPDIILLDVMLPLMNGFEVLRKLRKNKETKEIPVIILTNYGDMDNITEGFLRGATEFMVKVEHTPEEVVETVREVLESKGSIISRAFES</sequence>
<comment type="caution">
    <text evidence="4">The sequence shown here is derived from an EMBL/GenBank/DDBJ whole genome shotgun (WGS) entry which is preliminary data.</text>
</comment>
<dbReference type="GO" id="GO:0000155">
    <property type="term" value="F:phosphorelay sensor kinase activity"/>
    <property type="evidence" value="ECO:0007669"/>
    <property type="project" value="TreeGrafter"/>
</dbReference>
<evidence type="ECO:0000256" key="1">
    <source>
        <dbReference type="ARBA" id="ARBA00022553"/>
    </source>
</evidence>
<dbReference type="SMART" id="SM00448">
    <property type="entry name" value="REC"/>
    <property type="match status" value="1"/>
</dbReference>
<name>A0A0G0M3A6_UNCC2</name>
<dbReference type="Gene3D" id="3.40.50.2300">
    <property type="match status" value="1"/>
</dbReference>